<evidence type="ECO:0000313" key="9">
    <source>
        <dbReference type="EMBL" id="CBF90372.1"/>
    </source>
</evidence>
<dbReference type="EMBL" id="BN001308">
    <property type="protein sequence ID" value="CBF90372.1"/>
    <property type="molecule type" value="Genomic_DNA"/>
</dbReference>
<evidence type="ECO:0000256" key="6">
    <source>
        <dbReference type="ARBA" id="ARBA00029454"/>
    </source>
</evidence>
<dbReference type="CDD" id="cd19545">
    <property type="entry name" value="FUM14_C_NRPS-like"/>
    <property type="match status" value="1"/>
</dbReference>
<dbReference type="SMART" id="SM00823">
    <property type="entry name" value="PKS_PP"/>
    <property type="match status" value="3"/>
</dbReference>
<dbReference type="InterPro" id="IPR036736">
    <property type="entry name" value="ACP-like_sf"/>
</dbReference>
<dbReference type="InterPro" id="IPR010071">
    <property type="entry name" value="AA_adenyl_dom"/>
</dbReference>
<dbReference type="OrthoDB" id="416786at2759"/>
<dbReference type="PROSITE" id="PS00012">
    <property type="entry name" value="PHOSPHOPANTETHEINE"/>
    <property type="match status" value="2"/>
</dbReference>
<dbReference type="Pfam" id="PF00668">
    <property type="entry name" value="Condensation"/>
    <property type="match status" value="6"/>
</dbReference>
<evidence type="ECO:0000256" key="4">
    <source>
        <dbReference type="ARBA" id="ARBA00022737"/>
    </source>
</evidence>
<dbReference type="SUPFAM" id="SSF52777">
    <property type="entry name" value="CoA-dependent acyltransferases"/>
    <property type="match status" value="14"/>
</dbReference>
<dbReference type="GO" id="GO:0031177">
    <property type="term" value="F:phosphopantetheine binding"/>
    <property type="evidence" value="ECO:0007669"/>
    <property type="project" value="InterPro"/>
</dbReference>
<dbReference type="CDD" id="cd19542">
    <property type="entry name" value="CT_NRPS-like"/>
    <property type="match status" value="3"/>
</dbReference>
<evidence type="ECO:0000259" key="8">
    <source>
        <dbReference type="PROSITE" id="PS50075"/>
    </source>
</evidence>
<sequence>MAQITPCCLPKFASATEQTQRPMSLRVSPNAGDDARLLSSWRNNTLSAVIQAAWGLILRCYMDSGDVCFGYQFIAAGEEAVTREVSPNAMELTTVRLVIGDGDFTSTIVEKAKGATVAGTPTIIEGRNALGDGYQLSNTVVLIRSCVGSLQGAAVPSLPSALALTLPEQCLLRLHVKVLRGNVRIFLEWRNDGMSMEHVKGIAVLFQNLLTRVLSPEDIPVANFNYFTEPDWQRISAWNGPSPQVHDRCIHDIIREQVVRRPLDEAICAWDGSLSFTEFDRQASKLAYHLQKQGVGPEVLVPLCFDKSMWYFVALLAVLKAGGAFVPLDPTHPPARLQSLIQKVNAKLVLCSEWHADRLLGLAEVVIPLSQITLERIPSAPVGFISSDRVNCTNAAYVIFTSGSTGEPKGTLLEHRAYCSSAMAHGPRLLISPDSRVLQFAAYTFDASLAESVSPFMHGACVCVPSEDDRLNDIMGAIKRLRANYASLTPSFIEFLEPSMVPEIKTLILAGEAMSETHRAKWSTINLVNGFGPTEASVTAAINSHVTAETDCRDIGLPLNTRCWIVNPDDHNQLVPVGAVGEMLLEGPTLARGYINNPEKTNEAFIYDPEFVLRALTPGQSRRRFYKTGDLVRYNSDLGSLTYIGRKDTQIKLHGQRVELGEIEGCLNADELVKHCVVFLPKEGYAAGKLTAVLSIKTSEEKQEKTEPLRLLPPGPPKQPLTALRERLSGQLPMYMVPAVWLFVENMPFLPSRKLDRKGVLQWLARLDRDPYRTGSTTIVASFQDKPLSDAELQIAQVWSRLLNIPVEEIPPDESFLRLGGDSIAAMTCMNQCKKHGLTMTVQDILRSSSIGDLASRTKTTSTPAPVSYDERVEEPFDLSPIQALHFQVRQEGQGHFNQSILTKINRRIDATTLRQAVETLVLRHSMLRARFEVIGPGSVIRQRITNEVTTSYRWAEYEVDSESAIDEFVAASQSSLSCFTGPLLAVDLFDVSGNAQLLSMIGHHLVVDIVSWRVILEDLEEILTNPSGLSSLNTSLPFHTWLHLQSEHSKTLEREQPKLESLPAPDFVYWGLTKEQIVYGDVKCASFSLDEQHSSLLMADCHNSLCTEPVDVLLAAMLFSFNQTFQDRSLPVIYNEGHGREPWDTSIDISRTVGWFTTLYPIIIEQTTDAIDAVIRVKDRRRQVSDNGRSAFARRVLPQLGASYVHDCPMEVNFNYLGQHRDLQRTDGLFQLAQKMAGETREGGGSADFGRETPRFSLFEVSAVVVGGQLRFVFSFSAAMNHQERVQKWVESCKETLQFLAAQLPELKPRPTLSDIPLMGLTYQELALLETQTLRRYGVRSFEQVEDIYPCSKMQQGVLLSQARDPLLYTVSGSWEVEPAPAAPKPDIQRLADAWKRVVKHHAMLRTVFATGLCRRQPFSHIVLKDYDSSPVLLECSRDEDILAALENQPRADYRAIRPPHRITFGQSASGKVICKLELSHAAMDGTSISLLLRDLQSAYADTLNATSRPKFKDYIAYLQRQPVEKGIQHWCEYLADLKPCRLSPDVSNIPGRKSLQSIRLSFERYSKLQSFCANNNITVANAFNGAWAMTLANLCKADEVCFSYTVSLRDAPVPGIESVVGPAMNLLVCRAKTGSRSAMEVVRQIQNDYMENYFYRDISLVDIQHAMKISRTSLFNTGVSYRKLPADDAVDSCITFKGLGLIHDPAELSVYVNIETTDSEAQLVLNYWNNWLSDAQAQNMAEVFLQCLGDMINVPVSESSSLPVLGPQDIQQICQWNNSEVRLPTTSICAEIEALASQTPQSIAIASETLQLSYARLNDLSSALANYLTNLGVLPGTKVPISFEQSEALWAIISIIATWKAGGICVPLATNPVNAELETWMMAADLQVALACPGRAMSLEDLAPYVIPVTDELLGSLEIDVSKWHQFEECAYVVFSTDPMDPSKGFLLDHGAIAASCRSFARSISLGMSTRMLQCAHISSYEFVLEIFSTLSQGGCVCIPQSSSPADLSKAACEMRTTTIRMDQSLATSTNLADAYGMRQVVLTGDALPLGVEQLRVPQAAQVYSYYGSVECSPTALCWSKSGNILMLQQAPGTKTWVVDSSDHNILLPVGATGELLIESDGLAQGYLFDTSADAFIQDPAWISLVVSSDKRPIRRMFKTGLLVQYGSEGLLIFRGRNGRLVCLGPEEKVHNHVSSVGTTDADYWKSYLAGIEPCLFPSLSSESGEVDETSIARLVIEGVEDLRQACDQSDISPAAVVQLTWGIILRCYTGLLEVCFGFSDSDQAGLLPFSLSLKDDRSIHTALKEIDTTMKHAETRRLPLADVLKMRPMPESELFNTVLYLNERKGSSARRSSHMRGLGKETYAVAVRAEMSKSTCVVEFLFLRNSLPEAYADAITVCFESVLAQVRAAMSSESTIGDIDLLDEFTGALIGDWNRSLPNRCERCVHDLIQEQAQRLPASAQAICGWDGNFTYSQLEILATRLAQHLQRLGVGPESFVALCFNKSAWAIIAQLAVLKAGGAFASLDPVHPASRLRALVADLGAKIVLTSSACLDKASNLGAQPFVVSQASVEQLPLGGHDTSLHEARPSNAAYAIFTSGTTGMPKATVIQHTALSTTSLQLAKYLGLDSSTRTLQFSSYTFDVSVLDIHGTLINGGCVCVPSDSERVNDISGAIRRMGVTHWNSTPGIANTINPKTVPSLATLVTGGEKMSPGHIERWSDRAVINAYGPSEATIIATVSIKVDRQGNLSKESRSSIGKPVCGRAWVVDPYNPQRLLPLGAVGELVLEGCNVARGYLNNEEKTAKAFIEHLGLPDNELLKEPLAVQERMYRTGDLVRYNSEGTLTFISRMDTQVKLNGQRIELEEIEIQCRQALPEDSHVVVEIIAPKSKTVRSLAIFFCTPEYALETASHDLLLDITPARIRTAAHVRRLVQESLPLYMVPNFFFPVKQLPCNTSAKIDRRRLRAMAEDLSNDQLKAYSSSVFDNVPRETVPDSSQSTSPSLGPTPLTSELSCRSSVSSNSDMAEKSTSVTQGTVQSRLQLLWSEVLGVDPSSVNADDSFFGLGGDSFTAMSLVSAAQDDGLTLSVADIFQFPVLADMVKCCQVTVATETLTPSPFSLLPNNTNVDELLDEVANTCEVSKASICDIYPCSALQEGLITASIQQPGAYVATPVFKLSRHIDIPAFKAAWQKTVDETEVLRSRILHTATANFVQVVLKPSPIKWEQDPSRVATAAGGALTGYTIAEKGGVRSFTWSIHHALYDGWSVALILRKVEENYGIYRNFIGPSTSDPGVPYSLFIDHLQKRNLAASDEFWRTYLSNMSSPAFPASKSALPKTINASSRQCATANVSPVRKDITLPAMIRAAWAIVLSMHTESSDVCFGETLMGRNVDLVGATKIAGPLLTTVPTRVAVDSSIKITEFLDQVHRTAARVISHQHAGLQQIRKLNEDTAAACDFQTLLVIQSAEPQLNADIWTPQSTETNHEFFTYPLTVECRLADSVEITSYFDDRVVAPWRVQRLLGQFTVILSQLTTTTTSDNRLLSDLEVVCAEDKKDLLTWNRAAAPCVEHTIHDLINEQRIRQPDAPSVASWDGDLSYAELMDLASGFAGHLSELGVGPEVLVPMCMDKSMWMIVTIMSILIAGGAFVPLDPAHPVSRHEEILEETGAKIVLCTPKYCSRYTGKVPTVLGVDEPTVCHYRAKRVSLQGSATSTNVAYSIFTSGSTGRPKGIIIEHRAFASSTMAYGPIIHLKPGIRVFQFASLTFDAAVMEILGTLIYGGCVCIPSDEERLNDIAGAIRRLDASWLFCTPSLASIMEPASVPSLKVIVCGGEMMSHEAMTKWSDKVHFINAYGPTETSVYATFNPEIGRNRNPANIGRTIPSTLAWIVDPSNHDRLYPVGVVGELALEGPVLAREYLKNPDKTAKAFITNPKWAQKTYPGAPDRRIYLTGDLARLAADGSLEYVGRKDHQVKLHGQRMELGEIEYRLHEHPHVRHVVVLFPKSGRLQKRLVCILSLNSLSSETSLISSAQCSLVEEEAMQNQGMTELMEVQASLESQLPPYMVPQTWAVIKTLPMLVSGKIDRKKITAWVEAVDAATYNRIMSDYDKIKRGEVSVPKRLLEPKQNDTESVLRDILSRVLNIPAQEVDLSRSFTSLGGDSITGMGIVSHARKLGINLSLHKILQATSVRDLTKDAEPEAGKVSQSEQANTWFDLSAIQKFYFQYATQYKGSARFNQSITLRLSRHVEPAVIENGLRAITNKHAMLRARFRNSNGIWEQMVMAPGTESYKFQVTSFQEQNGLERMIAVTQNTIDIQNGPTFAAHLFEGHGVDQILFLVASHLCVDMVSWRLILQDFEEYLKTGSLATERPFSFQSWCSMQIEHCKANNYQSHLPFSVVPPDSTYWGMNDLPNYYGDVRIKKFSFGQKETALALDKCHQRLRTEPLDLFLAVIMHSFRRTFTDRSLPTFYNEGHGRQTWDSSIDLSGTVGWFTSICPLQVQPESNDILETLRMVKDARRKTINHGTSYFTQTILSPENQPASPSMGLPVEVVFNFLGKLQQLEREDSPFQHYGKLYDENDFKLAGDMGPQTPRFALFEISAIVLQNQLQFSFTYNRNMRLQAKISSWISECEMTMYEALDILQQPAQLEVMPSDYPLLSISQNSLQTLFNNTLPRLGIHSRDEVEDIYPCSPMQEGILFSQLRDPSAYILHTIFDIRDNRNNQPINVPRLRKAWQMVVNRHTILRTIFVDSSSKNGSFDQVVLKHLHADLVELDCDGSNVLEQLDKVSLEQTNHKRPLKKLHQLTVCKGPDGRAVMKLEMNHAIIDGASVGILLRDFSLAYERQLSSEPGPRYRDYIEYMRTSPLKEGNNFWAQYLCGTRPCHLPTSSNGPRELRSVKMDFHRFAELRQVSRRESVTVANLVLAAWALVLREFTRTEDVCFGYLSAGRDAPVPGMQDAVGIYINMLCCRVQFTPSQSFADIYRKVQADFFRSIPYQTCSLATVQNELGLGGQMLFNTALSIQNQMPSASSRNSGLSFDTLKAYDPSEFPVTVNVVTAQGGEGILVRYWSDAISTDQANRLVAGIARVFVSFIESPSGSISSLQEPNGSLPPNQQDDDLRSRISLRRQSSVRSRSSKLSINDPRIQQQIDERVNEILSQILKKEDLAAVQETEQCPVSPDDAKSFASGNEFLKPPVSPVSRMTSIRRRFSTISRASRRRMSSDLERKLLLLWSTALDVPADMVDKQDSFFRVGGDSIKAMKMASAAREEGLVLTVADVFRNPIFEDMLAVICSTNIVHAAPVATKESIEEDEFQAQRVDESADELSISGRVISSQSLQLAHNPEIESDVLQSDICPKIGFFKGGIADVLPVTDFQALSLTAQLFESRWMLNYFYLDGEGQLDVKRLRESCARVVDAFDILRTVFVCSGDHFYQVILKKVRPSIVIYETHTDLDTFTTSLQQRDRDQGLRQGEQFVQFILAKRKGTTQHRLLIRLSHAQYDGMCISKILDAIKQGYEGGTLPPTMSYANYMRLLPSSITPEHYGYWTKLLQGSRMTDVVCRDHPNTYQTMGTYAEVRTTINISQNSTIRNITVGTLVQAAWALALAKLSADADVVFGLTVNGRNASIPGVQDTVGPCLNMIPVRVVFGNKWTGLDLIRYLQDQLVASMPYESLGFREIIQRCTDWPCSTYFSTALLHQNVEYEGHIDLDNQQYRVGGAGVIDNLADLALVSKSVSADQISLSLGYSSKGPITEAFASRVLRLVCDAVITLTSNPMAQLPSPQTLRALPPQTIPDSPRVSDQQLLTSQLKSQNISDILVHSAILSRTWQQVLPSMYSNQKTFQLDTSFYDLGGDLFALGQATWLLQQEGYQVRIEDLLARPTFLGHMAVLAQDVLGQTFQEDLTNTSQDETSTPVGKSEKKVRWKKAFGLMGKFSKRESVSS</sequence>
<dbReference type="Gene3D" id="3.40.50.12780">
    <property type="entry name" value="N-terminal domain of ligase-like"/>
    <property type="match status" value="4"/>
</dbReference>
<keyword evidence="2" id="KW-0597">Phosphoprotein</keyword>
<dbReference type="FunFam" id="3.30.559.30:FF:000002">
    <property type="entry name" value="Nonribosomal peptide synthase Pes1"/>
    <property type="match status" value="2"/>
</dbReference>
<name>Q5BHH2_EMENI</name>
<dbReference type="SUPFAM" id="SSF56801">
    <property type="entry name" value="Acetyl-CoA synthetase-like"/>
    <property type="match status" value="4"/>
</dbReference>
<evidence type="ECO:0000256" key="7">
    <source>
        <dbReference type="SAM" id="MobiDB-lite"/>
    </source>
</evidence>
<dbReference type="FunFam" id="3.30.559.30:FF:000009">
    <property type="entry name" value="Nonribosomal peptide synthase Pes1"/>
    <property type="match status" value="1"/>
</dbReference>
<evidence type="ECO:0000313" key="10">
    <source>
        <dbReference type="Proteomes" id="UP000000560"/>
    </source>
</evidence>
<feature type="domain" description="Carrier" evidence="8">
    <location>
        <begin position="786"/>
        <end position="862"/>
    </location>
</feature>
<feature type="compositionally biased region" description="Polar residues" evidence="7">
    <location>
        <begin position="2994"/>
        <end position="3033"/>
    </location>
</feature>
<dbReference type="RefSeq" id="XP_657620.1">
    <property type="nucleotide sequence ID" value="XM_652528.1"/>
</dbReference>
<dbReference type="VEuPathDB" id="FungiDB:AN0016"/>
<dbReference type="InterPro" id="IPR006162">
    <property type="entry name" value="Ppantetheine_attach_site"/>
</dbReference>
<dbReference type="Gene3D" id="3.30.559.10">
    <property type="entry name" value="Chloramphenicol acetyltransferase-like domain"/>
    <property type="match status" value="6"/>
</dbReference>
<keyword evidence="4" id="KW-0677">Repeat</keyword>
<feature type="domain" description="Carrier" evidence="8">
    <location>
        <begin position="3035"/>
        <end position="3108"/>
    </location>
</feature>
<evidence type="ECO:0000256" key="3">
    <source>
        <dbReference type="ARBA" id="ARBA00022598"/>
    </source>
</evidence>
<dbReference type="FunFam" id="3.40.50.12780:FF:000014">
    <property type="entry name" value="Nonribosomal peptide synthetase 1"/>
    <property type="match status" value="3"/>
</dbReference>
<dbReference type="PROSITE" id="PS00455">
    <property type="entry name" value="AMP_BINDING"/>
    <property type="match status" value="1"/>
</dbReference>
<accession>Q5BHH2</accession>
<keyword evidence="3" id="KW-0436">Ligase</keyword>
<dbReference type="FunFam" id="3.40.50.980:FF:000001">
    <property type="entry name" value="Non-ribosomal peptide synthetase"/>
    <property type="match status" value="1"/>
</dbReference>
<keyword evidence="10" id="KW-1185">Reference proteome</keyword>
<dbReference type="GO" id="GO:0019748">
    <property type="term" value="P:secondary metabolic process"/>
    <property type="evidence" value="ECO:0000303"/>
    <property type="project" value="AspGD"/>
</dbReference>
<dbReference type="CDD" id="cd05918">
    <property type="entry name" value="A_NRPS_SidN3_like"/>
    <property type="match status" value="3"/>
</dbReference>
<dbReference type="FunFam" id="3.30.559.10:FF:000017">
    <property type="entry name" value="Nonribosomal peptide synthase Pes1"/>
    <property type="match status" value="2"/>
</dbReference>
<dbReference type="Gene3D" id="3.30.300.30">
    <property type="match status" value="3"/>
</dbReference>
<accession>C8VRH0</accession>
<dbReference type="InParanoid" id="Q5BHH2"/>
<dbReference type="SUPFAM" id="SSF47336">
    <property type="entry name" value="ACP-like"/>
    <property type="match status" value="4"/>
</dbReference>
<feature type="compositionally biased region" description="Polar residues" evidence="7">
    <location>
        <begin position="5098"/>
        <end position="5109"/>
    </location>
</feature>
<dbReference type="FunFam" id="3.30.559.10:FF:000016">
    <property type="entry name" value="Nonribosomal peptide synthase Pes1"/>
    <property type="match status" value="2"/>
</dbReference>
<dbReference type="CDD" id="cd19534">
    <property type="entry name" value="E_NRPS"/>
    <property type="match status" value="2"/>
</dbReference>
<dbReference type="FunFam" id="1.10.1200.10:FF:000024">
    <property type="entry name" value="Nonribosomal peptide synthase Pes1"/>
    <property type="match status" value="1"/>
</dbReference>
<feature type="domain" description="Carrier" evidence="8">
    <location>
        <begin position="5214"/>
        <end position="5290"/>
    </location>
</feature>
<dbReference type="FunFam" id="3.30.300.30:FF:000015">
    <property type="entry name" value="Nonribosomal peptide synthase SidD"/>
    <property type="match status" value="3"/>
</dbReference>
<dbReference type="NCBIfam" id="NF003417">
    <property type="entry name" value="PRK04813.1"/>
    <property type="match status" value="4"/>
</dbReference>
<dbReference type="FunFam" id="3.30.559.10:FF:000031">
    <property type="entry name" value="Nonribosomal peptide synthase Pes1"/>
    <property type="match status" value="1"/>
</dbReference>
<organism evidence="9 10">
    <name type="scientific">Emericella nidulans (strain FGSC A4 / ATCC 38163 / CBS 112.46 / NRRL 194 / M139)</name>
    <name type="common">Aspergillus nidulans</name>
    <dbReference type="NCBI Taxonomy" id="227321"/>
    <lineage>
        <taxon>Eukaryota</taxon>
        <taxon>Fungi</taxon>
        <taxon>Dikarya</taxon>
        <taxon>Ascomycota</taxon>
        <taxon>Pezizomycotina</taxon>
        <taxon>Eurotiomycetes</taxon>
        <taxon>Eurotiomycetidae</taxon>
        <taxon>Eurotiales</taxon>
        <taxon>Aspergillaceae</taxon>
        <taxon>Aspergillus</taxon>
        <taxon>Aspergillus subgen. Nidulantes</taxon>
    </lineage>
</organism>
<dbReference type="GO" id="GO:0016405">
    <property type="term" value="F:CoA-ligase activity"/>
    <property type="evidence" value="ECO:0000318"/>
    <property type="project" value="GO_Central"/>
</dbReference>
<dbReference type="Pfam" id="PF00501">
    <property type="entry name" value="AMP-binding"/>
    <property type="match status" value="4"/>
</dbReference>
<reference evidence="10" key="1">
    <citation type="journal article" date="2005" name="Nature">
        <title>Sequencing of Aspergillus nidulans and comparative analysis with A. fumigatus and A. oryzae.</title>
        <authorList>
            <person name="Galagan J.E."/>
            <person name="Calvo S.E."/>
            <person name="Cuomo C."/>
            <person name="Ma L.J."/>
            <person name="Wortman J.R."/>
            <person name="Batzoglou S."/>
            <person name="Lee S.I."/>
            <person name="Basturkmen M."/>
            <person name="Spevak C.C."/>
            <person name="Clutterbuck J."/>
            <person name="Kapitonov V."/>
            <person name="Jurka J."/>
            <person name="Scazzocchio C."/>
            <person name="Farman M."/>
            <person name="Butler J."/>
            <person name="Purcell S."/>
            <person name="Harris S."/>
            <person name="Braus G.H."/>
            <person name="Draht O."/>
            <person name="Busch S."/>
            <person name="D'Enfert C."/>
            <person name="Bouchier C."/>
            <person name="Goldman G.H."/>
            <person name="Bell-Pedersen D."/>
            <person name="Griffiths-Jones S."/>
            <person name="Doonan J.H."/>
            <person name="Yu J."/>
            <person name="Vienken K."/>
            <person name="Pain A."/>
            <person name="Freitag M."/>
            <person name="Selker E.U."/>
            <person name="Archer D.B."/>
            <person name="Penalva M.A."/>
            <person name="Oakley B.R."/>
            <person name="Momany M."/>
            <person name="Tanaka T."/>
            <person name="Kumagai T."/>
            <person name="Asai K."/>
            <person name="Machida M."/>
            <person name="Nierman W.C."/>
            <person name="Denning D.W."/>
            <person name="Caddick M."/>
            <person name="Hynes M."/>
            <person name="Paoletti M."/>
            <person name="Fischer R."/>
            <person name="Miller B."/>
            <person name="Dyer P."/>
            <person name="Sachs M.S."/>
            <person name="Osmani S.A."/>
            <person name="Birren B.W."/>
        </authorList>
    </citation>
    <scope>NUCLEOTIDE SEQUENCE [LARGE SCALE GENOMIC DNA]</scope>
    <source>
        <strain evidence="10">FGSC A4 / ATCC 38163 / CBS 112.46 / NRRL 194 / M139</strain>
    </source>
</reference>
<dbReference type="FunFam" id="1.10.1200.10:FF:000026">
    <property type="entry name" value="Nonribosomal peptide synthase Pes1"/>
    <property type="match status" value="1"/>
</dbReference>
<dbReference type="GeneID" id="2875793"/>
<feature type="region of interest" description="Disordered" evidence="7">
    <location>
        <begin position="5773"/>
        <end position="5792"/>
    </location>
</feature>
<feature type="region of interest" description="Disordered" evidence="7">
    <location>
        <begin position="5095"/>
        <end position="5114"/>
    </location>
</feature>
<dbReference type="FunFam" id="1.10.1200.10:FF:000005">
    <property type="entry name" value="Nonribosomal peptide synthetase 1"/>
    <property type="match status" value="2"/>
</dbReference>
<dbReference type="InterPro" id="IPR045851">
    <property type="entry name" value="AMP-bd_C_sf"/>
</dbReference>
<dbReference type="InterPro" id="IPR042099">
    <property type="entry name" value="ANL_N_sf"/>
</dbReference>
<keyword evidence="1" id="KW-0596">Phosphopantetheine</keyword>
<dbReference type="PANTHER" id="PTHR45398">
    <property type="match status" value="1"/>
</dbReference>
<dbReference type="OMA" id="MIEFEQT"/>
<feature type="domain" description="Carrier" evidence="8">
    <location>
        <begin position="4121"/>
        <end position="4197"/>
    </location>
</feature>
<keyword evidence="5" id="KW-0413">Isomerase</keyword>
<dbReference type="InterPro" id="IPR020845">
    <property type="entry name" value="AMP-binding_CS"/>
</dbReference>
<dbReference type="FunFam" id="3.30.559.30:FF:000003">
    <property type="entry name" value="Nonribosomal peptide synthase SidD"/>
    <property type="match status" value="1"/>
</dbReference>
<dbReference type="InterPro" id="IPR023213">
    <property type="entry name" value="CAT-like_dom_sf"/>
</dbReference>
<reference evidence="10" key="2">
    <citation type="journal article" date="2009" name="Fungal Genet. Biol.">
        <title>The 2008 update of the Aspergillus nidulans genome annotation: a community effort.</title>
        <authorList>
            <person name="Wortman J.R."/>
            <person name="Gilsenan J.M."/>
            <person name="Joardar V."/>
            <person name="Deegan J."/>
            <person name="Clutterbuck J."/>
            <person name="Andersen M.R."/>
            <person name="Archer D."/>
            <person name="Bencina M."/>
            <person name="Braus G."/>
            <person name="Coutinho P."/>
            <person name="von Dohren H."/>
            <person name="Doonan J."/>
            <person name="Driessen A.J."/>
            <person name="Durek P."/>
            <person name="Espeso E."/>
            <person name="Fekete E."/>
            <person name="Flipphi M."/>
            <person name="Estrada C.G."/>
            <person name="Geysens S."/>
            <person name="Goldman G."/>
            <person name="de Groot P.W."/>
            <person name="Hansen K."/>
            <person name="Harris S.D."/>
            <person name="Heinekamp T."/>
            <person name="Helmstaedt K."/>
            <person name="Henrissat B."/>
            <person name="Hofmann G."/>
            <person name="Homan T."/>
            <person name="Horio T."/>
            <person name="Horiuchi H."/>
            <person name="James S."/>
            <person name="Jones M."/>
            <person name="Karaffa L."/>
            <person name="Karanyi Z."/>
            <person name="Kato M."/>
            <person name="Keller N."/>
            <person name="Kelly D.E."/>
            <person name="Kiel J.A."/>
            <person name="Kim J.M."/>
            <person name="van der Klei I.J."/>
            <person name="Klis F.M."/>
            <person name="Kovalchuk A."/>
            <person name="Krasevec N."/>
            <person name="Kubicek C.P."/>
            <person name="Liu B."/>
            <person name="Maccabe A."/>
            <person name="Meyer V."/>
            <person name="Mirabito P."/>
            <person name="Miskei M."/>
            <person name="Mos M."/>
            <person name="Mullins J."/>
            <person name="Nelson D.R."/>
            <person name="Nielsen J."/>
            <person name="Oakley B.R."/>
            <person name="Osmani S.A."/>
            <person name="Pakula T."/>
            <person name="Paszewski A."/>
            <person name="Paulsen I."/>
            <person name="Pilsyk S."/>
            <person name="Pocsi I."/>
            <person name="Punt P.J."/>
            <person name="Ram A.F."/>
            <person name="Ren Q."/>
            <person name="Robellet X."/>
            <person name="Robson G."/>
            <person name="Seiboth B."/>
            <person name="van Solingen P."/>
            <person name="Specht T."/>
            <person name="Sun J."/>
            <person name="Taheri-Talesh N."/>
            <person name="Takeshita N."/>
            <person name="Ussery D."/>
            <person name="vanKuyk P.A."/>
            <person name="Visser H."/>
            <person name="van de Vondervoort P.J."/>
            <person name="de Vries R.P."/>
            <person name="Walton J."/>
            <person name="Xiang X."/>
            <person name="Xiong Y."/>
            <person name="Zeng A.P."/>
            <person name="Brandt B.W."/>
            <person name="Cornell M.J."/>
            <person name="van den Hondel C.A."/>
            <person name="Visser J."/>
            <person name="Oliver S.G."/>
            <person name="Turner G."/>
        </authorList>
    </citation>
    <scope>GENOME REANNOTATION</scope>
    <source>
        <strain evidence="10">FGSC A4 / ATCC 38163 / CBS 112.46 / NRRL 194 / M139</strain>
    </source>
</reference>
<dbReference type="HOGENOM" id="CLU_000022_60_6_1"/>
<dbReference type="Proteomes" id="UP000000560">
    <property type="component" value="Chromosome VIII"/>
</dbReference>
<gene>
    <name evidence="9" type="ORF">ANIA_00016</name>
</gene>
<evidence type="ECO:0000256" key="5">
    <source>
        <dbReference type="ARBA" id="ARBA00023235"/>
    </source>
</evidence>
<dbReference type="PROSITE" id="PS50075">
    <property type="entry name" value="CARRIER"/>
    <property type="match status" value="4"/>
</dbReference>
<dbReference type="InterPro" id="IPR001242">
    <property type="entry name" value="Condensation_dom"/>
</dbReference>
<feature type="region of interest" description="Disordered" evidence="7">
    <location>
        <begin position="2989"/>
        <end position="3033"/>
    </location>
</feature>
<dbReference type="FunFam" id="3.30.559.30:FF:000005">
    <property type="entry name" value="Nonribosomal peptide synthase Pes1"/>
    <property type="match status" value="1"/>
</dbReference>
<comment type="similarity">
    <text evidence="6">Belongs to the NRP synthetase family.</text>
</comment>
<dbReference type="InterPro" id="IPR000873">
    <property type="entry name" value="AMP-dep_synth/lig_dom"/>
</dbReference>
<proteinExistence type="inferred from homology"/>
<evidence type="ECO:0000256" key="1">
    <source>
        <dbReference type="ARBA" id="ARBA00022450"/>
    </source>
</evidence>
<dbReference type="FunFam" id="3.30.559.30:FF:000010">
    <property type="entry name" value="Nonribosomal peptide synthase Pes1"/>
    <property type="match status" value="1"/>
</dbReference>
<dbReference type="KEGG" id="ani:ANIA_00016"/>
<dbReference type="InterPro" id="IPR009081">
    <property type="entry name" value="PP-bd_ACP"/>
</dbReference>
<dbReference type="Pfam" id="PF00550">
    <property type="entry name" value="PP-binding"/>
    <property type="match status" value="4"/>
</dbReference>
<protein>
    <submittedName>
        <fullName evidence="9">Nonribosomal peptide synthase Pes1 (Eurofung)</fullName>
    </submittedName>
</protein>
<dbReference type="PANTHER" id="PTHR45398:SF1">
    <property type="entry name" value="ENZYME, PUTATIVE (JCVI)-RELATED"/>
    <property type="match status" value="1"/>
</dbReference>
<dbReference type="GO" id="GO:0016853">
    <property type="term" value="F:isomerase activity"/>
    <property type="evidence" value="ECO:0007669"/>
    <property type="project" value="UniProtKB-KW"/>
</dbReference>
<dbReference type="Gene3D" id="3.30.559.30">
    <property type="entry name" value="Nonribosomal peptide synthetase, condensation domain"/>
    <property type="match status" value="8"/>
</dbReference>
<dbReference type="Gene3D" id="1.10.1200.10">
    <property type="entry name" value="ACP-like"/>
    <property type="match status" value="5"/>
</dbReference>
<dbReference type="NCBIfam" id="TIGR01733">
    <property type="entry name" value="AA-adenyl-dom"/>
    <property type="match status" value="3"/>
</dbReference>
<dbReference type="InterPro" id="IPR020806">
    <property type="entry name" value="PKS_PP-bd"/>
</dbReference>
<dbReference type="FunFam" id="3.30.559.10:FF:000037">
    <property type="entry name" value="Nonribosomal peptide synthase Pes1"/>
    <property type="match status" value="1"/>
</dbReference>
<evidence type="ECO:0000256" key="2">
    <source>
        <dbReference type="ARBA" id="ARBA00022553"/>
    </source>
</evidence>
<dbReference type="STRING" id="227321.Q5BHH2"/>
<dbReference type="eggNOG" id="KOG1178">
    <property type="taxonomic scope" value="Eukaryota"/>
</dbReference>